<proteinExistence type="predicted"/>
<dbReference type="InterPro" id="IPR023296">
    <property type="entry name" value="Glyco_hydro_beta-prop_sf"/>
</dbReference>
<dbReference type="CDD" id="cd08983">
    <property type="entry name" value="GH43_Bt3655-like"/>
    <property type="match status" value="1"/>
</dbReference>
<organism evidence="2 3">
    <name type="scientific">Bifidobacterium vespertilionis</name>
    <dbReference type="NCBI Taxonomy" id="2562524"/>
    <lineage>
        <taxon>Bacteria</taxon>
        <taxon>Bacillati</taxon>
        <taxon>Actinomycetota</taxon>
        <taxon>Actinomycetes</taxon>
        <taxon>Bifidobacteriales</taxon>
        <taxon>Bifidobacteriaceae</taxon>
        <taxon>Bifidobacterium</taxon>
    </lineage>
</organism>
<dbReference type="EMBL" id="RZNZ01000020">
    <property type="protein sequence ID" value="KAA8816786.1"/>
    <property type="molecule type" value="Genomic_DNA"/>
</dbReference>
<reference evidence="3 4" key="1">
    <citation type="journal article" date="2019" name="Syst. Appl. Microbiol.">
        <title>Characterization of Bifidobacterium species in feaces of the Egyptian fruit bat: Description of B. vespertilionis sp. nov. and B. rousetti sp. nov.</title>
        <authorList>
            <person name="Modesto M."/>
            <person name="Satti M."/>
            <person name="Watanabe K."/>
            <person name="Puglisi E."/>
            <person name="Morelli L."/>
            <person name="Huang C.-H."/>
            <person name="Liou J.-S."/>
            <person name="Miyashita M."/>
            <person name="Tamura T."/>
            <person name="Saito S."/>
            <person name="Mori K."/>
            <person name="Huang L."/>
            <person name="Sciavilla P."/>
            <person name="Sandri C."/>
            <person name="Spiezio C."/>
            <person name="Vitali F."/>
            <person name="Cavalieri D."/>
            <person name="Perpetuini G."/>
            <person name="Tofalo R."/>
            <person name="Bonetti A."/>
            <person name="Arita M."/>
            <person name="Mattarelli P."/>
        </authorList>
    </citation>
    <scope>NUCLEOTIDE SEQUENCE [LARGE SCALE GENOMIC DNA]</scope>
    <source>
        <strain evidence="1 4">RST16</strain>
        <strain evidence="2 3">RST8</strain>
    </source>
</reference>
<dbReference type="Gene3D" id="2.115.10.20">
    <property type="entry name" value="Glycosyl hydrolase domain, family 43"/>
    <property type="match status" value="1"/>
</dbReference>
<dbReference type="RefSeq" id="WP_150354782.1">
    <property type="nucleotide sequence ID" value="NZ_RZNZ01000020.1"/>
</dbReference>
<dbReference type="SUPFAM" id="SSF75005">
    <property type="entry name" value="Arabinanase/levansucrase/invertase"/>
    <property type="match status" value="1"/>
</dbReference>
<evidence type="ECO:0000313" key="3">
    <source>
        <dbReference type="Proteomes" id="UP000345527"/>
    </source>
</evidence>
<evidence type="ECO:0008006" key="5">
    <source>
        <dbReference type="Google" id="ProtNLM"/>
    </source>
</evidence>
<evidence type="ECO:0000313" key="4">
    <source>
        <dbReference type="Proteomes" id="UP000374630"/>
    </source>
</evidence>
<dbReference type="InterPro" id="IPR050727">
    <property type="entry name" value="GH43_arabinanases"/>
</dbReference>
<name>A0A5J5DZ84_9BIFI</name>
<comment type="caution">
    <text evidence="2">The sequence shown here is derived from an EMBL/GenBank/DDBJ whole genome shotgun (WGS) entry which is preliminary data.</text>
</comment>
<protein>
    <recommendedName>
        <fullName evidence="5">1,4-beta-xylanase</fullName>
    </recommendedName>
</protein>
<dbReference type="OrthoDB" id="9758923at2"/>
<dbReference type="PANTHER" id="PTHR43301:SF3">
    <property type="entry name" value="ARABINAN ENDO-1,5-ALPHA-L-ARABINOSIDASE A-RELATED"/>
    <property type="match status" value="1"/>
</dbReference>
<dbReference type="PANTHER" id="PTHR43301">
    <property type="entry name" value="ARABINAN ENDO-1,5-ALPHA-L-ARABINOSIDASE"/>
    <property type="match status" value="1"/>
</dbReference>
<dbReference type="AlphaFoldDB" id="A0A5J5DZ84"/>
<accession>A0A5J5DZ84</accession>
<evidence type="ECO:0000313" key="1">
    <source>
        <dbReference type="EMBL" id="KAA8816786.1"/>
    </source>
</evidence>
<dbReference type="Proteomes" id="UP000345527">
    <property type="component" value="Unassembled WGS sequence"/>
</dbReference>
<keyword evidence="4" id="KW-1185">Reference proteome</keyword>
<dbReference type="Proteomes" id="UP000374630">
    <property type="component" value="Unassembled WGS sequence"/>
</dbReference>
<gene>
    <name evidence="2" type="ORF">EM848_09990</name>
    <name evidence="1" type="ORF">EMO90_11155</name>
</gene>
<dbReference type="EMBL" id="RZOA01000023">
    <property type="protein sequence ID" value="KAA8821849.1"/>
    <property type="molecule type" value="Genomic_DNA"/>
</dbReference>
<evidence type="ECO:0000313" key="2">
    <source>
        <dbReference type="EMBL" id="KAA8821849.1"/>
    </source>
</evidence>
<sequence length="373" mass="41292">MTKPYEAYLWAYFTGEGEGGERVSLAVSRGNTALDWITLNHGRPLFESSHGTRGLRDPFILRAHPDDPSTKDSPTGTRFWMIATDLNVAALNGDFHEAQIRGSQYVEIWESDDLVHWSDQRHVKVNTDLAGNTWAPEAHWIDELGQYAVYWSSNLYDPAIAGGADPAAREDATYNRLMVSLTRDFRTFSEPQVWVDVQRGPDGSGFGTIDATVAKQDGVYYRFIKDESTMTIREERSTRFSATVAGSYPGAWTPDGPQDEWTLVADRIGDGSPNGYGGVFDGGEGPSIFPANPGDETGFAWYLFIDQPRYHHGPNHYVPFASHSIADPNGWVCVGDRMPSSQLPTNADGGRPRHGTVIPITAVERDRVLETFG</sequence>